<dbReference type="PANTHER" id="PTHR39639:SF1">
    <property type="entry name" value="DUF262 DOMAIN-CONTAINING PROTEIN"/>
    <property type="match status" value="1"/>
</dbReference>
<dbReference type="PANTHER" id="PTHR39639">
    <property type="entry name" value="CHROMOSOME 16, WHOLE GENOME SHOTGUN SEQUENCE"/>
    <property type="match status" value="1"/>
</dbReference>
<dbReference type="InterPro" id="IPR004919">
    <property type="entry name" value="GmrSD_N"/>
</dbReference>
<evidence type="ECO:0000313" key="3">
    <source>
        <dbReference type="Proteomes" id="UP001209701"/>
    </source>
</evidence>
<keyword evidence="3" id="KW-1185">Reference proteome</keyword>
<organism evidence="2 3">
    <name type="scientific">Roseateles oligotrophus</name>
    <dbReference type="NCBI Taxonomy" id="1769250"/>
    <lineage>
        <taxon>Bacteria</taxon>
        <taxon>Pseudomonadati</taxon>
        <taxon>Pseudomonadota</taxon>
        <taxon>Betaproteobacteria</taxon>
        <taxon>Burkholderiales</taxon>
        <taxon>Sphaerotilaceae</taxon>
        <taxon>Roseateles</taxon>
    </lineage>
</organism>
<sequence length="405" mass="45882">METSHDDDSLVNFADDQDDDLDIAPNPDRFRDAVLYGTDWTVRTLLQQIEQGNIDLSPNFQRRDAWSSRNKARFIESVALQLPIPQIVLAERKEQRGTYIVLDGKQRLLTLAQFAGGFSNDHSLWSESAKVGPLRLSGLKVLPDLNGKTYQDVVDRAELGQFRTQFDNHTIRSALIRNWPDEDYLYEVFIRLNTGSARLSPQELRQAMKPGPFTEFLSVRSGDSSVLQKILGLTAPDFRMRDVDLLLRLIAFQTRLPRYKGNLKPFLDDTQRHLNASWSDEQNNVVALVDRIEDGLEFLIKCFGSPREVGRRWDDKRFDGPINRAVLDVQIASAFDPNVRRAVASGALDLRAAYIDLSESDLDFGQAISVTTKSITAIRCRYQSWQRALEKAVGASIQMPVLPNA</sequence>
<proteinExistence type="predicted"/>
<dbReference type="EMBL" id="JAJIRN010000001">
    <property type="protein sequence ID" value="MCV2367020.1"/>
    <property type="molecule type" value="Genomic_DNA"/>
</dbReference>
<dbReference type="Pfam" id="PF03235">
    <property type="entry name" value="GmrSD_N"/>
    <property type="match status" value="1"/>
</dbReference>
<name>A0ABT2YAD4_9BURK</name>
<evidence type="ECO:0000313" key="2">
    <source>
        <dbReference type="EMBL" id="MCV2367020.1"/>
    </source>
</evidence>
<accession>A0ABT2YAD4</accession>
<gene>
    <name evidence="2" type="ORF">LNV07_02780</name>
</gene>
<dbReference type="Proteomes" id="UP001209701">
    <property type="component" value="Unassembled WGS sequence"/>
</dbReference>
<comment type="caution">
    <text evidence="2">The sequence shown here is derived from an EMBL/GenBank/DDBJ whole genome shotgun (WGS) entry which is preliminary data.</text>
</comment>
<reference evidence="2 3" key="1">
    <citation type="submission" date="2021-11" db="EMBL/GenBank/DDBJ databases">
        <authorList>
            <person name="Liang Q."/>
            <person name="Mou H."/>
            <person name="Liu Z."/>
        </authorList>
    </citation>
    <scope>NUCLEOTIDE SEQUENCE [LARGE SCALE GENOMIC DNA]</scope>
    <source>
        <strain evidence="2 3">CHU3</strain>
    </source>
</reference>
<protein>
    <submittedName>
        <fullName evidence="2">DUF262 domain-containing protein</fullName>
    </submittedName>
</protein>
<evidence type="ECO:0000259" key="1">
    <source>
        <dbReference type="Pfam" id="PF03235"/>
    </source>
</evidence>
<dbReference type="RefSeq" id="WP_263569628.1">
    <property type="nucleotide sequence ID" value="NZ_JAJIRN010000001.1"/>
</dbReference>
<feature type="domain" description="GmrSD restriction endonucleases N-terminal" evidence="1">
    <location>
        <begin position="43"/>
        <end position="207"/>
    </location>
</feature>